<comment type="pathway">
    <text evidence="4 13">Amino-acid biosynthesis; L-histidine biosynthesis; L-histidine from 5-phospho-alpha-D-ribose 1-diphosphate: step 2/9.</text>
</comment>
<dbReference type="PANTHER" id="PTHR42945:SF1">
    <property type="entry name" value="HISTIDINE BIOSYNTHESIS BIFUNCTIONAL PROTEIN HIS7"/>
    <property type="match status" value="1"/>
</dbReference>
<dbReference type="SUPFAM" id="SSF101386">
    <property type="entry name" value="all-alpha NTP pyrophosphatases"/>
    <property type="match status" value="1"/>
</dbReference>
<feature type="domain" description="Phosphoribosyl-AMP cyclohydrolase" evidence="14">
    <location>
        <begin position="31"/>
        <end position="102"/>
    </location>
</feature>
<name>A0ABX9Q5N8_9BACT</name>
<comment type="catalytic activity">
    <reaction evidence="2 13">
        <text>1-(5-phospho-beta-D-ribosyl)-ATP + H2O = 1-(5-phospho-beta-D-ribosyl)-5'-AMP + diphosphate + H(+)</text>
        <dbReference type="Rhea" id="RHEA:22828"/>
        <dbReference type="ChEBI" id="CHEBI:15377"/>
        <dbReference type="ChEBI" id="CHEBI:15378"/>
        <dbReference type="ChEBI" id="CHEBI:33019"/>
        <dbReference type="ChEBI" id="CHEBI:59457"/>
        <dbReference type="ChEBI" id="CHEBI:73183"/>
        <dbReference type="EC" id="3.6.1.31"/>
    </reaction>
</comment>
<dbReference type="SUPFAM" id="SSF141734">
    <property type="entry name" value="HisI-like"/>
    <property type="match status" value="1"/>
</dbReference>
<evidence type="ECO:0000256" key="7">
    <source>
        <dbReference type="ARBA" id="ARBA00022605"/>
    </source>
</evidence>
<organism evidence="15 16">
    <name type="scientific">Corallococcus praedator</name>
    <dbReference type="NCBI Taxonomy" id="2316724"/>
    <lineage>
        <taxon>Bacteria</taxon>
        <taxon>Pseudomonadati</taxon>
        <taxon>Myxococcota</taxon>
        <taxon>Myxococcia</taxon>
        <taxon>Myxococcales</taxon>
        <taxon>Cystobacterineae</taxon>
        <taxon>Myxococcaceae</taxon>
        <taxon>Corallococcus</taxon>
    </lineage>
</organism>
<feature type="region of interest" description="Phosphoribosyl-ATP pyrophosphohydrolase" evidence="13">
    <location>
        <begin position="110"/>
        <end position="205"/>
    </location>
</feature>
<comment type="subcellular location">
    <subcellularLocation>
        <location evidence="13">Cytoplasm</location>
    </subcellularLocation>
</comment>
<keyword evidence="13" id="KW-0963">Cytoplasm</keyword>
<evidence type="ECO:0000256" key="8">
    <source>
        <dbReference type="ARBA" id="ARBA00022741"/>
    </source>
</evidence>
<feature type="region of interest" description="Phosphoribosyl-AMP cyclohydrolase" evidence="13">
    <location>
        <begin position="1"/>
        <end position="109"/>
    </location>
</feature>
<dbReference type="EC" id="3.6.1.31" evidence="13"/>
<evidence type="ECO:0000256" key="3">
    <source>
        <dbReference type="ARBA" id="ARBA00005169"/>
    </source>
</evidence>
<keyword evidence="12 13" id="KW-0511">Multifunctional enzyme</keyword>
<evidence type="ECO:0000256" key="4">
    <source>
        <dbReference type="ARBA" id="ARBA00005204"/>
    </source>
</evidence>
<keyword evidence="16" id="KW-1185">Reference proteome</keyword>
<dbReference type="HAMAP" id="MF_01019">
    <property type="entry name" value="HisIE"/>
    <property type="match status" value="1"/>
</dbReference>
<keyword evidence="9 13" id="KW-0378">Hydrolase</keyword>
<keyword evidence="7 13" id="KW-0028">Amino-acid biosynthesis</keyword>
<keyword evidence="10 13" id="KW-0067">ATP-binding</keyword>
<gene>
    <name evidence="13" type="primary">hisI</name>
    <name evidence="13" type="synonym">hisIE</name>
    <name evidence="15" type="ORF">D7Y13_37415</name>
</gene>
<dbReference type="InterPro" id="IPR038019">
    <property type="entry name" value="PRib_AMP_CycHydrolase_sf"/>
</dbReference>
<dbReference type="Proteomes" id="UP000278907">
    <property type="component" value="Unassembled WGS sequence"/>
</dbReference>
<evidence type="ECO:0000256" key="5">
    <source>
        <dbReference type="ARBA" id="ARBA00007731"/>
    </source>
</evidence>
<dbReference type="EMBL" id="RAWI01000507">
    <property type="protein sequence ID" value="RKH92280.1"/>
    <property type="molecule type" value="Genomic_DNA"/>
</dbReference>
<evidence type="ECO:0000259" key="14">
    <source>
        <dbReference type="Pfam" id="PF01502"/>
    </source>
</evidence>
<evidence type="ECO:0000313" key="16">
    <source>
        <dbReference type="Proteomes" id="UP000278907"/>
    </source>
</evidence>
<proteinExistence type="inferred from homology"/>
<evidence type="ECO:0000256" key="2">
    <source>
        <dbReference type="ARBA" id="ARBA00001460"/>
    </source>
</evidence>
<comment type="caution">
    <text evidence="15">The sequence shown here is derived from an EMBL/GenBank/DDBJ whole genome shotgun (WGS) entry which is preliminary data.</text>
</comment>
<dbReference type="InterPro" id="IPR023019">
    <property type="entry name" value="His_synth_HisIE"/>
</dbReference>
<evidence type="ECO:0000256" key="11">
    <source>
        <dbReference type="ARBA" id="ARBA00023102"/>
    </source>
</evidence>
<dbReference type="Gene3D" id="3.10.20.810">
    <property type="entry name" value="Phosphoribosyl-AMP cyclohydrolase"/>
    <property type="match status" value="1"/>
</dbReference>
<dbReference type="EC" id="3.5.4.19" evidence="13"/>
<reference evidence="15 16" key="1">
    <citation type="submission" date="2018-09" db="EMBL/GenBank/DDBJ databases">
        <authorList>
            <person name="Livingstone P.G."/>
            <person name="Whitworth D.E."/>
        </authorList>
    </citation>
    <scope>NUCLEOTIDE SEQUENCE [LARGE SCALE GENOMIC DNA]</scope>
    <source>
        <strain evidence="15 16">CA031B</strain>
    </source>
</reference>
<comment type="similarity">
    <text evidence="5 13">In the C-terminal section; belongs to the PRA-PH family.</text>
</comment>
<dbReference type="PANTHER" id="PTHR42945">
    <property type="entry name" value="HISTIDINE BIOSYNTHESIS BIFUNCTIONAL PROTEIN"/>
    <property type="match status" value="1"/>
</dbReference>
<evidence type="ECO:0000256" key="9">
    <source>
        <dbReference type="ARBA" id="ARBA00022801"/>
    </source>
</evidence>
<sequence length="205" mass="22131">MKLDVAALNFDKGQGLVTVVTQDARTGDVLMVAHADREALELTLATGEMHYRSRTRGLWHKGATSGNTQKVVSLRADCDGDAVLARVEKAGPACHTGDETCFGEGRWDALAHLDATLAQRVATPSTEGEKPSYTRRLLEDRNLRLKKLGEEAAELVTACADADPHRAAEEAADVLYHVLVAIRPLGLTLEDVKAVLAARARPAQR</sequence>
<dbReference type="RefSeq" id="WP_120537997.1">
    <property type="nucleotide sequence ID" value="NZ_RAWI01000507.1"/>
</dbReference>
<dbReference type="InterPro" id="IPR021130">
    <property type="entry name" value="PRib-ATP_PPHydrolase-like"/>
</dbReference>
<dbReference type="InterPro" id="IPR002496">
    <property type="entry name" value="PRib_AMP_CycHydrolase_dom"/>
</dbReference>
<comment type="catalytic activity">
    <reaction evidence="1 13">
        <text>1-(5-phospho-beta-D-ribosyl)-5'-AMP + H2O = 1-(5-phospho-beta-D-ribosyl)-5-[(5-phospho-beta-D-ribosylamino)methylideneamino]imidazole-4-carboxamide</text>
        <dbReference type="Rhea" id="RHEA:20049"/>
        <dbReference type="ChEBI" id="CHEBI:15377"/>
        <dbReference type="ChEBI" id="CHEBI:58435"/>
        <dbReference type="ChEBI" id="CHEBI:59457"/>
        <dbReference type="EC" id="3.5.4.19"/>
    </reaction>
</comment>
<dbReference type="NCBIfam" id="TIGR03188">
    <property type="entry name" value="histidine_hisI"/>
    <property type="match status" value="1"/>
</dbReference>
<evidence type="ECO:0000256" key="6">
    <source>
        <dbReference type="ARBA" id="ARBA00008299"/>
    </source>
</evidence>
<protein>
    <recommendedName>
        <fullName evidence="13">Histidine biosynthesis bifunctional protein HisIE</fullName>
    </recommendedName>
    <domain>
        <recommendedName>
            <fullName evidence="13">Phosphoribosyl-AMP cyclohydrolase</fullName>
            <shortName evidence="13">PRA-CH</shortName>
            <ecNumber evidence="13">3.5.4.19</ecNumber>
        </recommendedName>
    </domain>
    <domain>
        <recommendedName>
            <fullName evidence="13">Phosphoribosyl-ATP pyrophosphatase</fullName>
            <shortName evidence="13">PRA-PH</shortName>
            <ecNumber evidence="13">3.6.1.31</ecNumber>
        </recommendedName>
    </domain>
</protein>
<evidence type="ECO:0000256" key="13">
    <source>
        <dbReference type="HAMAP-Rule" id="MF_01019"/>
    </source>
</evidence>
<evidence type="ECO:0000256" key="10">
    <source>
        <dbReference type="ARBA" id="ARBA00022840"/>
    </source>
</evidence>
<keyword evidence="11 13" id="KW-0368">Histidine biosynthesis</keyword>
<dbReference type="GO" id="GO:0004635">
    <property type="term" value="F:phosphoribosyl-AMP cyclohydrolase activity"/>
    <property type="evidence" value="ECO:0007669"/>
    <property type="project" value="UniProtKB-EC"/>
</dbReference>
<dbReference type="Pfam" id="PF01502">
    <property type="entry name" value="PRA-CH"/>
    <property type="match status" value="1"/>
</dbReference>
<evidence type="ECO:0000313" key="15">
    <source>
        <dbReference type="EMBL" id="RKH92280.1"/>
    </source>
</evidence>
<dbReference type="CDD" id="cd11534">
    <property type="entry name" value="NTP-PPase_HisIE_like"/>
    <property type="match status" value="1"/>
</dbReference>
<accession>A0ABX9Q5N8</accession>
<dbReference type="NCBIfam" id="NF000768">
    <property type="entry name" value="PRK00051.1"/>
    <property type="match status" value="1"/>
</dbReference>
<dbReference type="InterPro" id="IPR008179">
    <property type="entry name" value="HisE"/>
</dbReference>
<dbReference type="Gene3D" id="1.10.287.1080">
    <property type="entry name" value="MazG-like"/>
    <property type="match status" value="1"/>
</dbReference>
<keyword evidence="8 13" id="KW-0547">Nucleotide-binding</keyword>
<dbReference type="Pfam" id="PF01503">
    <property type="entry name" value="PRA-PH"/>
    <property type="match status" value="1"/>
</dbReference>
<comment type="similarity">
    <text evidence="6 13">In the N-terminal section; belongs to the PRA-CH family.</text>
</comment>
<dbReference type="NCBIfam" id="NF002747">
    <property type="entry name" value="PRK02759.1"/>
    <property type="match status" value="1"/>
</dbReference>
<evidence type="ECO:0000256" key="1">
    <source>
        <dbReference type="ARBA" id="ARBA00000024"/>
    </source>
</evidence>
<dbReference type="GO" id="GO:0004636">
    <property type="term" value="F:phosphoribosyl-ATP diphosphatase activity"/>
    <property type="evidence" value="ECO:0007669"/>
    <property type="project" value="UniProtKB-EC"/>
</dbReference>
<comment type="pathway">
    <text evidence="3 13">Amino-acid biosynthesis; L-histidine biosynthesis; L-histidine from 5-phospho-alpha-D-ribose 1-diphosphate: step 3/9.</text>
</comment>
<evidence type="ECO:0000256" key="12">
    <source>
        <dbReference type="ARBA" id="ARBA00023268"/>
    </source>
</evidence>